<evidence type="ECO:0000313" key="2">
    <source>
        <dbReference type="EMBL" id="KAK3912696.1"/>
    </source>
</evidence>
<keyword evidence="3" id="KW-1185">Reference proteome</keyword>
<gene>
    <name evidence="2" type="ORF">KUF71_022284</name>
</gene>
<protein>
    <submittedName>
        <fullName evidence="2">Otoferlin</fullName>
    </submittedName>
</protein>
<dbReference type="EMBL" id="JAHWGI010000299">
    <property type="protein sequence ID" value="KAK3912696.1"/>
    <property type="molecule type" value="Genomic_DNA"/>
</dbReference>
<proteinExistence type="predicted"/>
<evidence type="ECO:0000256" key="1">
    <source>
        <dbReference type="SAM" id="SignalP"/>
    </source>
</evidence>
<feature type="chain" id="PRO_5042123405" evidence="1">
    <location>
        <begin position="31"/>
        <end position="110"/>
    </location>
</feature>
<organism evidence="2 3">
    <name type="scientific">Frankliniella fusca</name>
    <dbReference type="NCBI Taxonomy" id="407009"/>
    <lineage>
        <taxon>Eukaryota</taxon>
        <taxon>Metazoa</taxon>
        <taxon>Ecdysozoa</taxon>
        <taxon>Arthropoda</taxon>
        <taxon>Hexapoda</taxon>
        <taxon>Insecta</taxon>
        <taxon>Pterygota</taxon>
        <taxon>Neoptera</taxon>
        <taxon>Paraneoptera</taxon>
        <taxon>Thysanoptera</taxon>
        <taxon>Terebrantia</taxon>
        <taxon>Thripoidea</taxon>
        <taxon>Thripidae</taxon>
        <taxon>Frankliniella</taxon>
    </lineage>
</organism>
<dbReference type="AlphaFoldDB" id="A0AAE1LAC6"/>
<comment type="caution">
    <text evidence="2">The sequence shown here is derived from an EMBL/GenBank/DDBJ whole genome shotgun (WGS) entry which is preliminary data.</text>
</comment>
<accession>A0AAE1LAC6</accession>
<evidence type="ECO:0000313" key="3">
    <source>
        <dbReference type="Proteomes" id="UP001219518"/>
    </source>
</evidence>
<feature type="signal peptide" evidence="1">
    <location>
        <begin position="1"/>
        <end position="30"/>
    </location>
</feature>
<reference evidence="2" key="2">
    <citation type="journal article" date="2023" name="BMC Genomics">
        <title>Pest status, molecular evolution, and epigenetic factors derived from the genome assembly of Frankliniella fusca, a thysanopteran phytovirus vector.</title>
        <authorList>
            <person name="Catto M.A."/>
            <person name="Labadie P.E."/>
            <person name="Jacobson A.L."/>
            <person name="Kennedy G.G."/>
            <person name="Srinivasan R."/>
            <person name="Hunt B.G."/>
        </authorList>
    </citation>
    <scope>NUCLEOTIDE SEQUENCE</scope>
    <source>
        <strain evidence="2">PL_HMW_Pooled</strain>
    </source>
</reference>
<dbReference type="Proteomes" id="UP001219518">
    <property type="component" value="Unassembled WGS sequence"/>
</dbReference>
<reference evidence="2" key="1">
    <citation type="submission" date="2021-07" db="EMBL/GenBank/DDBJ databases">
        <authorList>
            <person name="Catto M.A."/>
            <person name="Jacobson A."/>
            <person name="Kennedy G."/>
            <person name="Labadie P."/>
            <person name="Hunt B.G."/>
            <person name="Srinivasan R."/>
        </authorList>
    </citation>
    <scope>NUCLEOTIDE SEQUENCE</scope>
    <source>
        <strain evidence="2">PL_HMW_Pooled</strain>
        <tissue evidence="2">Head</tissue>
    </source>
</reference>
<name>A0AAE1LAC6_9NEOP</name>
<keyword evidence="1" id="KW-0732">Signal</keyword>
<sequence>MHYFVGSLSKKNIHNLMWVLLLVFWRILQQEEVVHCDCLEHILGDINHEDIALLWCSFLHIDVSSTLRMIPVETSFSLKMNIVRLLVDWQPFPPSRMSSVCSEFSCGCCR</sequence>